<dbReference type="CDD" id="cd00130">
    <property type="entry name" value="PAS"/>
    <property type="match status" value="5"/>
</dbReference>
<keyword evidence="9" id="KW-0597">Phosphoprotein</keyword>
<evidence type="ECO:0000259" key="14">
    <source>
        <dbReference type="PROSITE" id="PS50113"/>
    </source>
</evidence>
<dbReference type="Pfam" id="PF00158">
    <property type="entry name" value="Sigma54_activat"/>
    <property type="match status" value="1"/>
</dbReference>
<evidence type="ECO:0000256" key="4">
    <source>
        <dbReference type="ARBA" id="ARBA00022840"/>
    </source>
</evidence>
<dbReference type="SMART" id="SM00382">
    <property type="entry name" value="AAA"/>
    <property type="match status" value="1"/>
</dbReference>
<feature type="domain" description="PAS" evidence="13">
    <location>
        <begin position="464"/>
        <end position="535"/>
    </location>
</feature>
<dbReference type="PROSITE" id="PS50113">
    <property type="entry name" value="PAC"/>
    <property type="match status" value="4"/>
</dbReference>
<dbReference type="InterPro" id="IPR000014">
    <property type="entry name" value="PAS"/>
</dbReference>
<dbReference type="InterPro" id="IPR001789">
    <property type="entry name" value="Sig_transdc_resp-reg_receiver"/>
</dbReference>
<dbReference type="Gene3D" id="3.40.50.300">
    <property type="entry name" value="P-loop containing nucleotide triphosphate hydrolases"/>
    <property type="match status" value="1"/>
</dbReference>
<protein>
    <recommendedName>
        <fullName evidence="17">PAS domain S-box protein</fullName>
    </recommendedName>
</protein>
<keyword evidence="5" id="KW-0805">Transcription regulation</keyword>
<feature type="domain" description="PAC" evidence="14">
    <location>
        <begin position="1097"/>
        <end position="1149"/>
    </location>
</feature>
<dbReference type="PROSITE" id="PS50112">
    <property type="entry name" value="PAS"/>
    <property type="match status" value="4"/>
</dbReference>
<dbReference type="Gene3D" id="1.10.8.60">
    <property type="match status" value="1"/>
</dbReference>
<evidence type="ECO:0000313" key="15">
    <source>
        <dbReference type="EMBL" id="GAA4230504.1"/>
    </source>
</evidence>
<name>A0ABP8BYK4_9FLAO</name>
<keyword evidence="2" id="KW-0547">Nucleotide-binding</keyword>
<dbReference type="Pfam" id="PF00072">
    <property type="entry name" value="Response_reg"/>
    <property type="match status" value="1"/>
</dbReference>
<gene>
    <name evidence="15" type="ORF">GCM10022291_00840</name>
</gene>
<feature type="modified residue" description="4-aspartylphosphate" evidence="9">
    <location>
        <position position="55"/>
    </location>
</feature>
<dbReference type="CDD" id="cd00009">
    <property type="entry name" value="AAA"/>
    <property type="match status" value="1"/>
</dbReference>
<dbReference type="SUPFAM" id="SSF55781">
    <property type="entry name" value="GAF domain-like"/>
    <property type="match status" value="3"/>
</dbReference>
<dbReference type="PROSITE" id="PS50110">
    <property type="entry name" value="RESPONSE_REGULATORY"/>
    <property type="match status" value="1"/>
</dbReference>
<dbReference type="SUPFAM" id="SSF52172">
    <property type="entry name" value="CheY-like"/>
    <property type="match status" value="1"/>
</dbReference>
<dbReference type="SMART" id="SM00448">
    <property type="entry name" value="REC"/>
    <property type="match status" value="1"/>
</dbReference>
<evidence type="ECO:0000259" key="11">
    <source>
        <dbReference type="PROSITE" id="PS50045"/>
    </source>
</evidence>
<accession>A0ABP8BYK4</accession>
<keyword evidence="16" id="KW-1185">Reference proteome</keyword>
<dbReference type="PANTHER" id="PTHR32071">
    <property type="entry name" value="TRANSCRIPTIONAL REGULATORY PROTEIN"/>
    <property type="match status" value="1"/>
</dbReference>
<evidence type="ECO:0008006" key="17">
    <source>
        <dbReference type="Google" id="ProtNLM"/>
    </source>
</evidence>
<dbReference type="SUPFAM" id="SSF52540">
    <property type="entry name" value="P-loop containing nucleoside triphosphate hydrolases"/>
    <property type="match status" value="1"/>
</dbReference>
<dbReference type="SMART" id="SM00065">
    <property type="entry name" value="GAF"/>
    <property type="match status" value="3"/>
</dbReference>
<evidence type="ECO:0000256" key="6">
    <source>
        <dbReference type="ARBA" id="ARBA00023125"/>
    </source>
</evidence>
<feature type="coiled-coil region" evidence="10">
    <location>
        <begin position="1326"/>
        <end position="1357"/>
    </location>
</feature>
<keyword evidence="4" id="KW-0067">ATP-binding</keyword>
<dbReference type="EMBL" id="BAABCA010000001">
    <property type="protein sequence ID" value="GAA4230504.1"/>
    <property type="molecule type" value="Genomic_DNA"/>
</dbReference>
<evidence type="ECO:0000256" key="5">
    <source>
        <dbReference type="ARBA" id="ARBA00023015"/>
    </source>
</evidence>
<evidence type="ECO:0000256" key="3">
    <source>
        <dbReference type="ARBA" id="ARBA00022777"/>
    </source>
</evidence>
<keyword evidence="1" id="KW-0808">Transferase</keyword>
<evidence type="ECO:0000259" key="13">
    <source>
        <dbReference type="PROSITE" id="PS50112"/>
    </source>
</evidence>
<dbReference type="InterPro" id="IPR003018">
    <property type="entry name" value="GAF"/>
</dbReference>
<dbReference type="SMART" id="SM00086">
    <property type="entry name" value="PAC"/>
    <property type="match status" value="5"/>
</dbReference>
<dbReference type="Pfam" id="PF25601">
    <property type="entry name" value="AAA_lid_14"/>
    <property type="match status" value="1"/>
</dbReference>
<dbReference type="Gene3D" id="3.40.50.2300">
    <property type="match status" value="1"/>
</dbReference>
<dbReference type="Pfam" id="PF08447">
    <property type="entry name" value="PAS_3"/>
    <property type="match status" value="1"/>
</dbReference>
<evidence type="ECO:0000313" key="16">
    <source>
        <dbReference type="Proteomes" id="UP001501496"/>
    </source>
</evidence>
<keyword evidence="10" id="KW-0175">Coiled coil</keyword>
<dbReference type="InterPro" id="IPR001610">
    <property type="entry name" value="PAC"/>
</dbReference>
<evidence type="ECO:0000256" key="1">
    <source>
        <dbReference type="ARBA" id="ARBA00022679"/>
    </source>
</evidence>
<feature type="domain" description="PAC" evidence="14">
    <location>
        <begin position="792"/>
        <end position="844"/>
    </location>
</feature>
<dbReference type="Gene3D" id="3.30.450.40">
    <property type="match status" value="3"/>
</dbReference>
<proteinExistence type="predicted"/>
<evidence type="ECO:0000256" key="8">
    <source>
        <dbReference type="ARBA" id="ARBA00023163"/>
    </source>
</evidence>
<evidence type="ECO:0000259" key="12">
    <source>
        <dbReference type="PROSITE" id="PS50110"/>
    </source>
</evidence>
<dbReference type="RefSeq" id="WP_344785832.1">
    <property type="nucleotide sequence ID" value="NZ_BAABCA010000001.1"/>
</dbReference>
<feature type="domain" description="Response regulatory" evidence="12">
    <location>
        <begin position="5"/>
        <end position="123"/>
    </location>
</feature>
<dbReference type="SMART" id="SM00091">
    <property type="entry name" value="PAS"/>
    <property type="match status" value="5"/>
</dbReference>
<dbReference type="PROSITE" id="PS50045">
    <property type="entry name" value="SIGMA54_INTERACT_4"/>
    <property type="match status" value="1"/>
</dbReference>
<evidence type="ECO:0000256" key="2">
    <source>
        <dbReference type="ARBA" id="ARBA00022741"/>
    </source>
</evidence>
<evidence type="ECO:0000256" key="7">
    <source>
        <dbReference type="ARBA" id="ARBA00023159"/>
    </source>
</evidence>
<reference evidence="16" key="1">
    <citation type="journal article" date="2019" name="Int. J. Syst. Evol. Microbiol.">
        <title>The Global Catalogue of Microorganisms (GCM) 10K type strain sequencing project: providing services to taxonomists for standard genome sequencing and annotation.</title>
        <authorList>
            <consortium name="The Broad Institute Genomics Platform"/>
            <consortium name="The Broad Institute Genome Sequencing Center for Infectious Disease"/>
            <person name="Wu L."/>
            <person name="Ma J."/>
        </authorList>
    </citation>
    <scope>NUCLEOTIDE SEQUENCE [LARGE SCALE GENOMIC DNA]</scope>
    <source>
        <strain evidence="16">JCM 17630</strain>
    </source>
</reference>
<keyword evidence="6" id="KW-0238">DNA-binding</keyword>
<dbReference type="InterPro" id="IPR058031">
    <property type="entry name" value="AAA_lid_NorR"/>
</dbReference>
<dbReference type="PROSITE" id="PS00688">
    <property type="entry name" value="SIGMA54_INTERACT_3"/>
    <property type="match status" value="1"/>
</dbReference>
<evidence type="ECO:0000256" key="9">
    <source>
        <dbReference type="PROSITE-ProRule" id="PRU00169"/>
    </source>
</evidence>
<feature type="domain" description="Sigma-54 factor interaction" evidence="11">
    <location>
        <begin position="1367"/>
        <end position="1596"/>
    </location>
</feature>
<keyword evidence="7" id="KW-0010">Activator</keyword>
<dbReference type="InterPro" id="IPR025662">
    <property type="entry name" value="Sigma_54_int_dom_ATP-bd_1"/>
</dbReference>
<dbReference type="PANTHER" id="PTHR32071:SF117">
    <property type="entry name" value="PTS-DEPENDENT DIHYDROXYACETONE KINASE OPERON REGULATORY PROTEIN-RELATED"/>
    <property type="match status" value="1"/>
</dbReference>
<dbReference type="SUPFAM" id="SSF55785">
    <property type="entry name" value="PYP-like sensor domain (PAS domain)"/>
    <property type="match status" value="5"/>
</dbReference>
<keyword evidence="3" id="KW-0418">Kinase</keyword>
<organism evidence="15 16">
    <name type="scientific">Postechiella marina</name>
    <dbReference type="NCBI Taxonomy" id="943941"/>
    <lineage>
        <taxon>Bacteria</taxon>
        <taxon>Pseudomonadati</taxon>
        <taxon>Bacteroidota</taxon>
        <taxon>Flavobacteriia</taxon>
        <taxon>Flavobacteriales</taxon>
        <taxon>Flavobacteriaceae</taxon>
        <taxon>Postechiella</taxon>
    </lineage>
</organism>
<dbReference type="NCBIfam" id="TIGR00229">
    <property type="entry name" value="sensory_box"/>
    <property type="match status" value="5"/>
</dbReference>
<dbReference type="PROSITE" id="PS00675">
    <property type="entry name" value="SIGMA54_INTERACT_1"/>
    <property type="match status" value="1"/>
</dbReference>
<feature type="domain" description="PAS" evidence="13">
    <location>
        <begin position="345"/>
        <end position="389"/>
    </location>
</feature>
<keyword evidence="8" id="KW-0804">Transcription</keyword>
<dbReference type="InterPro" id="IPR025944">
    <property type="entry name" value="Sigma_54_int_dom_CS"/>
</dbReference>
<comment type="caution">
    <text evidence="15">The sequence shown here is derived from an EMBL/GenBank/DDBJ whole genome shotgun (WGS) entry which is preliminary data.</text>
</comment>
<dbReference type="InterPro" id="IPR029016">
    <property type="entry name" value="GAF-like_dom_sf"/>
</dbReference>
<feature type="domain" description="PAC" evidence="14">
    <location>
        <begin position="538"/>
        <end position="590"/>
    </location>
</feature>
<evidence type="ECO:0000256" key="10">
    <source>
        <dbReference type="SAM" id="Coils"/>
    </source>
</evidence>
<dbReference type="InterPro" id="IPR002078">
    <property type="entry name" value="Sigma_54_int"/>
</dbReference>
<feature type="domain" description="PAS" evidence="13">
    <location>
        <begin position="719"/>
        <end position="790"/>
    </location>
</feature>
<dbReference type="InterPro" id="IPR027417">
    <property type="entry name" value="P-loop_NTPase"/>
</dbReference>
<dbReference type="InterPro" id="IPR011006">
    <property type="entry name" value="CheY-like_superfamily"/>
</dbReference>
<dbReference type="Proteomes" id="UP001501496">
    <property type="component" value="Unassembled WGS sequence"/>
</dbReference>
<dbReference type="InterPro" id="IPR003593">
    <property type="entry name" value="AAA+_ATPase"/>
</dbReference>
<dbReference type="InterPro" id="IPR000700">
    <property type="entry name" value="PAS-assoc_C"/>
</dbReference>
<feature type="domain" description="PAS" evidence="13">
    <location>
        <begin position="1024"/>
        <end position="1095"/>
    </location>
</feature>
<dbReference type="Pfam" id="PF13426">
    <property type="entry name" value="PAS_9"/>
    <property type="match status" value="4"/>
</dbReference>
<sequence>MTNKTILIVDDTFENLYLLRVILEESGYSIIEANNGQEGLNILHENHQIDLIISDILMPIMDGYLFCQACKKEEALSEIPFVFYTSTYTEKLDEEFALKLGASNFLRKPIDHEEVLNTVNTIFNRTKKSTNTKKNKVIAEDEVLKLYSERLIKKLEQKSLDLGNEVLERKKAEQLLIQKNEILDLIAVNTPLNRIFDKLLLNYESIHPNYFGSISLLDNDGIHLNLSSAPSLPKAYCLAIKKIAIGKNVGSCGTAAFVKKPIIVSDISKDKLWINYKDLAAQYNLNSCWSLPIFSKNKEILGTFAIYSKSVNNPSIDDIQELNFAVKLAHIAIEKFRASEEIKKRDESYKALIDQANDSIITYTLDGTIHQFNKAAYTNLGYTKNEFLNLKIQDINIGDFIQNKQNHQNLLDGKSIVFPRKFTRKDGSIFEVEVSAKKQKDGKILAIARDITAWQNNLREIKKAREFSSGLLNAMNEGLVVINLESEIISVNPAFCKMTGFTEKELIGVKRPYPYSPPELKKENDNNYKLLIQNKNKREYENTYMRKNGERFPVYVSISSIYDENGVKTSNFSTVLDITERKQAEKKLLESEQNLKQSQKVANIASLSVDLKTMTWACSETLENIIGIDKSFIKTVDNWNVNIHPDDLESVNTHLENCINLQTKYNKEYRFIRVKDKKEIWIHGIGEVIIDKLKKPIKIIGTVQDITERKKAELTLKAAKEFTDKLIMSMQEGLLITDLNTKIIMVNKSLCNITGYALEELMQQEHPYPFWQQKDLNCILNKYNEIANEKTTEVSYDIVKKNGEKIKASFFTGTIKNDKDEVIALYTTVKDISKEEKAKQILIESAKKSNLKKKVILELANLVGEDLTSSLKKITKLAAKTLNIERVSVWKLDDDIGELVCERLYKLSKNSFETGIKIKYKDNPAYFEALYKNETILIEDAQNSNSTKKFTKNYLKPNNITSLMGVCINDSNGYYGVVSFGHVGMPLKKWTAEDQEFASSIASIVSLMIESSERQVAEDELKTQKEFSENLIASLNEGLSVVNLKGEHIRVNDALCKMTGFTEKELIGIKAPFPYWPPEEYDNIFKAFNNPIKSMGLNKETILMRKNGERFPVTLSDSVIKDKEGYIIAYFTTITDITYRVKAENILKENIKISNQRKNIIIKLANLIGEEFGSSLKKISTTAAKALNADLVTIWEYQNNKTQLLSKLFYNSINDTFDSEGLTIKKEKFPNYFNAFKTKNSINIDDVVNNPITKAFAKQFFIPNNVTSRIDVLIYGRNDYYGIISFESTTSKRIFTDEEESFATSIASIVSLMIESKERTLAESRIVKTNQLLIKANTELTELRNQLEQENVYLRNELDLVFNYEEMVYGSTEFSNVLSEVEKVAPTNATVLLLGESGTGKELIARALHNTSTRNNKPLIKVNCSAIPRELIESELFGHKKGSFTGAFRDKIGKFELADGGTLFLDEIGELPLDMQPKILRFLQEGEIEVVGGAHLKKLDVRVIAATNRDLLEEINKKQFREDLYFRLNVFPIEVPPLRKRKDDIPLLVEHFIDKFNKAYDKNIKYVTDDSMSQLKAHNWPGNVRELENLIERASILSDSDTLIIPGYESNLQQQKAKQAINEKDQSLDTIQRNHIINILEQSNWVISGANGASHILNLKPSTLRDKMKKLGIKKPNTK</sequence>
<dbReference type="InterPro" id="IPR035965">
    <property type="entry name" value="PAS-like_dom_sf"/>
</dbReference>
<dbReference type="Pfam" id="PF13185">
    <property type="entry name" value="GAF_2"/>
    <property type="match status" value="1"/>
</dbReference>
<dbReference type="Pfam" id="PF01590">
    <property type="entry name" value="GAF"/>
    <property type="match status" value="1"/>
</dbReference>
<dbReference type="InterPro" id="IPR013655">
    <property type="entry name" value="PAS_fold_3"/>
</dbReference>
<dbReference type="PROSITE" id="PS00676">
    <property type="entry name" value="SIGMA54_INTERACT_2"/>
    <property type="match status" value="1"/>
</dbReference>
<dbReference type="Gene3D" id="1.10.10.60">
    <property type="entry name" value="Homeodomain-like"/>
    <property type="match status" value="1"/>
</dbReference>
<dbReference type="InterPro" id="IPR025943">
    <property type="entry name" value="Sigma_54_int_dom_ATP-bd_2"/>
</dbReference>
<feature type="domain" description="PAC" evidence="14">
    <location>
        <begin position="665"/>
        <end position="718"/>
    </location>
</feature>
<dbReference type="Gene3D" id="3.30.450.20">
    <property type="entry name" value="PAS domain"/>
    <property type="match status" value="5"/>
</dbReference>